<evidence type="ECO:0000313" key="2">
    <source>
        <dbReference type="Proteomes" id="UP001272987"/>
    </source>
</evidence>
<organism evidence="1 2">
    <name type="scientific">Streptomyces acidiscabies</name>
    <dbReference type="NCBI Taxonomy" id="42234"/>
    <lineage>
        <taxon>Bacteria</taxon>
        <taxon>Bacillati</taxon>
        <taxon>Actinomycetota</taxon>
        <taxon>Actinomycetes</taxon>
        <taxon>Kitasatosporales</taxon>
        <taxon>Streptomycetaceae</taxon>
        <taxon>Streptomyces</taxon>
    </lineage>
</organism>
<reference evidence="1 2" key="1">
    <citation type="journal article" date="2023" name="Microb. Genom.">
        <title>Mesoterricola silvestris gen. nov., sp. nov., Mesoterricola sediminis sp. nov., Geothrix oryzae sp. nov., Geothrix edaphica sp. nov., Geothrix rubra sp. nov., and Geothrix limicola sp. nov., six novel members of Acidobacteriota isolated from soils.</title>
        <authorList>
            <person name="Weisberg A.J."/>
            <person name="Pearce E."/>
            <person name="Kramer C.G."/>
            <person name="Chang J.H."/>
            <person name="Clarke C.R."/>
        </authorList>
    </citation>
    <scope>NUCLEOTIDE SEQUENCE [LARGE SCALE GENOMIC DNA]</scope>
    <source>
        <strain evidence="1 2">NB05-1H</strain>
    </source>
</reference>
<evidence type="ECO:0000313" key="1">
    <source>
        <dbReference type="EMBL" id="MDX3025636.1"/>
    </source>
</evidence>
<comment type="caution">
    <text evidence="1">The sequence shown here is derived from an EMBL/GenBank/DDBJ whole genome shotgun (WGS) entry which is preliminary data.</text>
</comment>
<keyword evidence="2" id="KW-1185">Reference proteome</keyword>
<sequence length="264" mass="28662">MPMPPNTPDTQVDHLEVDGLRAAGEALRAALYDSGVHVRLAVGRTADGNAVSVTVLLSGGLLSMSDDRLPAADPVAALRSWLDRHGVRARTALDTAGPDRALRVVLPSAEDVRRLTVLVTERRSEEHRAALRLRRAFSGAGMTGHRIFVHDGLIQIGDIQVDDALALYDMLTDHCYERQADIPVFHDRWEWRNWHAVERLAGLLGPVLSRASGQQLDVTAVPSCRDCVTSRPHRISLGAATASQAVLLADAITHATGTSDRRAF</sequence>
<proteinExistence type="predicted"/>
<dbReference type="Proteomes" id="UP001272987">
    <property type="component" value="Unassembled WGS sequence"/>
</dbReference>
<protein>
    <submittedName>
        <fullName evidence="1">Uncharacterized protein</fullName>
    </submittedName>
</protein>
<name>A0ABU4MCW8_9ACTN</name>
<dbReference type="RefSeq" id="WP_319167632.1">
    <property type="nucleotide sequence ID" value="NZ_JARAWP010000051.1"/>
</dbReference>
<gene>
    <name evidence="1" type="ORF">PV666_48415</name>
</gene>
<accession>A0ABU4MCW8</accession>
<dbReference type="EMBL" id="JARAWP010000051">
    <property type="protein sequence ID" value="MDX3025636.1"/>
    <property type="molecule type" value="Genomic_DNA"/>
</dbReference>